<sequence length="398" mass="44324">MDELLQKTHNLQVTDEDEEWEVDKSLSITVAKTNLRGRLCTNSDHSRGFLKKVLGGIWRLKDVEWNLKIKEKFDSGMEQQSSLEDTIKQPAIGLEKTPTAATALSSLGDTRIGVTNMRDESKAKQDHLKQSIEGGSISLPRMSGMQSGDIEIGENQIRSDDGSRGKRRIVEDYGDSGYGKLKKSATILSKEFQEHDLFNIPISYSQEAQVLEGSIAFAVGSGSKDLAKENRRKVAWHPPEKGSICVNCDAAVHENLIGVGIGFIWRNWEGQIISAGMIYMPSMCTVEMAEAWPIIEAIKRAPTAATGPIEIQSDCRAVVDQLKNQGQYYNAVSTILHQIKDQMDALESVNIIHVKRFNNECANMLARKSLADRTTQLFDHSFPDWLANFCKADLPLLL</sequence>
<evidence type="ECO:0000259" key="1">
    <source>
        <dbReference type="Pfam" id="PF13456"/>
    </source>
</evidence>
<organism evidence="2 3">
    <name type="scientific">Cannabis sativa</name>
    <name type="common">Hemp</name>
    <name type="synonym">Marijuana</name>
    <dbReference type="NCBI Taxonomy" id="3483"/>
    <lineage>
        <taxon>Eukaryota</taxon>
        <taxon>Viridiplantae</taxon>
        <taxon>Streptophyta</taxon>
        <taxon>Embryophyta</taxon>
        <taxon>Tracheophyta</taxon>
        <taxon>Spermatophyta</taxon>
        <taxon>Magnoliopsida</taxon>
        <taxon>eudicotyledons</taxon>
        <taxon>Gunneridae</taxon>
        <taxon>Pentapetalae</taxon>
        <taxon>rosids</taxon>
        <taxon>fabids</taxon>
        <taxon>Rosales</taxon>
        <taxon>Cannabaceae</taxon>
        <taxon>Cannabis</taxon>
    </lineage>
</organism>
<dbReference type="CDD" id="cd06222">
    <property type="entry name" value="RNase_H_like"/>
    <property type="match status" value="1"/>
</dbReference>
<proteinExistence type="predicted"/>
<dbReference type="Pfam" id="PF13456">
    <property type="entry name" value="RVT_3"/>
    <property type="match status" value="1"/>
</dbReference>
<comment type="caution">
    <text evidence="2">The sequence shown here is derived from an EMBL/GenBank/DDBJ whole genome shotgun (WGS) entry which is preliminary data.</text>
</comment>
<reference evidence="2 3" key="1">
    <citation type="journal article" date="2020" name="bioRxiv">
        <title>Sequence and annotation of 42 cannabis genomes reveals extensive copy number variation in cannabinoid synthesis and pathogen resistance genes.</title>
        <authorList>
            <person name="Mckernan K.J."/>
            <person name="Helbert Y."/>
            <person name="Kane L.T."/>
            <person name="Ebling H."/>
            <person name="Zhang L."/>
            <person name="Liu B."/>
            <person name="Eaton Z."/>
            <person name="Mclaughlin S."/>
            <person name="Kingan S."/>
            <person name="Baybayan P."/>
            <person name="Concepcion G."/>
            <person name="Jordan M."/>
            <person name="Riva A."/>
            <person name="Barbazuk W."/>
            <person name="Harkins T."/>
        </authorList>
    </citation>
    <scope>NUCLEOTIDE SEQUENCE [LARGE SCALE GENOMIC DNA]</scope>
    <source>
        <strain evidence="3">cv. Jamaican Lion 4</strain>
        <tissue evidence="2">Leaf</tissue>
    </source>
</reference>
<evidence type="ECO:0000313" key="2">
    <source>
        <dbReference type="EMBL" id="KAF4394811.1"/>
    </source>
</evidence>
<accession>A0A7J6HIL6</accession>
<evidence type="ECO:0000313" key="3">
    <source>
        <dbReference type="Proteomes" id="UP000525078"/>
    </source>
</evidence>
<dbReference type="PANTHER" id="PTHR47723">
    <property type="entry name" value="OS05G0353850 PROTEIN"/>
    <property type="match status" value="1"/>
</dbReference>
<name>A0A7J6HIL6_CANSA</name>
<protein>
    <recommendedName>
        <fullName evidence="1">RNase H type-1 domain-containing protein</fullName>
    </recommendedName>
</protein>
<dbReference type="Proteomes" id="UP000525078">
    <property type="component" value="Unassembled WGS sequence"/>
</dbReference>
<dbReference type="GO" id="GO:0004523">
    <property type="term" value="F:RNA-DNA hybrid ribonuclease activity"/>
    <property type="evidence" value="ECO:0007669"/>
    <property type="project" value="InterPro"/>
</dbReference>
<dbReference type="InterPro" id="IPR053151">
    <property type="entry name" value="RNase_H-like"/>
</dbReference>
<dbReference type="InterPro" id="IPR044730">
    <property type="entry name" value="RNase_H-like_dom_plant"/>
</dbReference>
<dbReference type="InterPro" id="IPR012337">
    <property type="entry name" value="RNaseH-like_sf"/>
</dbReference>
<dbReference type="GO" id="GO:0003676">
    <property type="term" value="F:nucleic acid binding"/>
    <property type="evidence" value="ECO:0007669"/>
    <property type="project" value="InterPro"/>
</dbReference>
<dbReference type="PANTHER" id="PTHR47723:SF19">
    <property type="entry name" value="POLYNUCLEOTIDYL TRANSFERASE, RIBONUCLEASE H-LIKE SUPERFAMILY PROTEIN"/>
    <property type="match status" value="1"/>
</dbReference>
<dbReference type="SUPFAM" id="SSF53098">
    <property type="entry name" value="Ribonuclease H-like"/>
    <property type="match status" value="1"/>
</dbReference>
<dbReference type="AlphaFoldDB" id="A0A7J6HIL6"/>
<gene>
    <name evidence="2" type="ORF">F8388_015717</name>
</gene>
<dbReference type="InterPro" id="IPR002156">
    <property type="entry name" value="RNaseH_domain"/>
</dbReference>
<dbReference type="EMBL" id="JAATIP010000009">
    <property type="protein sequence ID" value="KAF4394811.1"/>
    <property type="molecule type" value="Genomic_DNA"/>
</dbReference>
<feature type="domain" description="RNase H type-1" evidence="1">
    <location>
        <begin position="247"/>
        <end position="368"/>
    </location>
</feature>
<dbReference type="InterPro" id="IPR036397">
    <property type="entry name" value="RNaseH_sf"/>
</dbReference>
<dbReference type="Gene3D" id="3.30.420.10">
    <property type="entry name" value="Ribonuclease H-like superfamily/Ribonuclease H"/>
    <property type="match status" value="1"/>
</dbReference>